<keyword evidence="2" id="KW-0732">Signal</keyword>
<evidence type="ECO:0000256" key="1">
    <source>
        <dbReference type="SAM" id="Phobius"/>
    </source>
</evidence>
<feature type="transmembrane region" description="Helical" evidence="1">
    <location>
        <begin position="190"/>
        <end position="223"/>
    </location>
</feature>
<feature type="signal peptide" evidence="2">
    <location>
        <begin position="1"/>
        <end position="25"/>
    </location>
</feature>
<keyword evidence="1" id="KW-1133">Transmembrane helix</keyword>
<feature type="chain" id="PRO_5047239694" evidence="2">
    <location>
        <begin position="26"/>
        <end position="379"/>
    </location>
</feature>
<comment type="caution">
    <text evidence="3">The sequence shown here is derived from an EMBL/GenBank/DDBJ whole genome shotgun (WGS) entry which is preliminary data.</text>
</comment>
<evidence type="ECO:0000313" key="4">
    <source>
        <dbReference type="Proteomes" id="UP001642540"/>
    </source>
</evidence>
<keyword evidence="1" id="KW-0472">Membrane</keyword>
<evidence type="ECO:0000313" key="3">
    <source>
        <dbReference type="EMBL" id="CAL8109564.1"/>
    </source>
</evidence>
<organism evidence="3 4">
    <name type="scientific">Orchesella dallaii</name>
    <dbReference type="NCBI Taxonomy" id="48710"/>
    <lineage>
        <taxon>Eukaryota</taxon>
        <taxon>Metazoa</taxon>
        <taxon>Ecdysozoa</taxon>
        <taxon>Arthropoda</taxon>
        <taxon>Hexapoda</taxon>
        <taxon>Collembola</taxon>
        <taxon>Entomobryomorpha</taxon>
        <taxon>Entomobryoidea</taxon>
        <taxon>Orchesellidae</taxon>
        <taxon>Orchesellinae</taxon>
        <taxon>Orchesella</taxon>
    </lineage>
</organism>
<keyword evidence="1" id="KW-0812">Transmembrane</keyword>
<sequence>MAKLNEWVLFASIGITLVILTLADAKSVQIRTGKPPRVQNYRPTSQGFKRNVGRRRQVVATKTTPTPKVKENAMIKSKQGESATNADPLQSAFDSGFKRFFEFLKNTFIASSEGAADIADEKQEESGFRIPGLPTTPLFHSFDATSIIKLIENTDDSEFGNLAESAIVDTVSQLVGIIGFDDLREWLGIILMYFVLGPIMVPLFWLPISLFGMAGLLAPLFYFNPPSKLNTNVMGHDPIKPESDEGAERSINNLSQSDGDEILNLFSNFNQELFRDATHNNMRSREASNDTSSTVKVLEGCVERLSCHLTRVYRDNPVSNWLTSRLNTTKVEWARRTIPESDDHFATSPFEDCTKYACSIFPAVRSFISEWNGNKNTRE</sequence>
<reference evidence="3 4" key="1">
    <citation type="submission" date="2024-08" db="EMBL/GenBank/DDBJ databases">
        <authorList>
            <person name="Cucini C."/>
            <person name="Frati F."/>
        </authorList>
    </citation>
    <scope>NUCLEOTIDE SEQUENCE [LARGE SCALE GENOMIC DNA]</scope>
</reference>
<gene>
    <name evidence="3" type="ORF">ODALV1_LOCUS13485</name>
</gene>
<accession>A0ABP1QPX4</accession>
<name>A0ABP1QPX4_9HEXA</name>
<proteinExistence type="predicted"/>
<protein>
    <submittedName>
        <fullName evidence="3">Uncharacterized protein</fullName>
    </submittedName>
</protein>
<evidence type="ECO:0000256" key="2">
    <source>
        <dbReference type="SAM" id="SignalP"/>
    </source>
</evidence>
<dbReference type="EMBL" id="CAXLJM020000041">
    <property type="protein sequence ID" value="CAL8109564.1"/>
    <property type="molecule type" value="Genomic_DNA"/>
</dbReference>
<keyword evidence="4" id="KW-1185">Reference proteome</keyword>
<dbReference type="Proteomes" id="UP001642540">
    <property type="component" value="Unassembled WGS sequence"/>
</dbReference>